<dbReference type="PATRIC" id="fig|1461583.4.peg.2593"/>
<evidence type="ECO:0000256" key="2">
    <source>
        <dbReference type="ARBA" id="ARBA00022448"/>
    </source>
</evidence>
<dbReference type="EMBL" id="LN483080">
    <property type="protein sequence ID" value="CEA05893.1"/>
    <property type="molecule type" value="Genomic_DNA"/>
</dbReference>
<evidence type="ECO:0000259" key="9">
    <source>
        <dbReference type="PROSITE" id="PS50893"/>
    </source>
</evidence>
<dbReference type="Gene3D" id="3.30.70.260">
    <property type="match status" value="1"/>
</dbReference>
<dbReference type="InterPro" id="IPR003593">
    <property type="entry name" value="AAA+_ATPase"/>
</dbReference>
<evidence type="ECO:0000256" key="5">
    <source>
        <dbReference type="ARBA" id="ARBA00022840"/>
    </source>
</evidence>
<sequence length="336" mass="37401">MITFHNVTKTFTTKDREVTAVKDVNLTIEQGDIFGIIGFSGAGKSTLLRLVNLLEEPTEGKVTINGQDITVLSKKQLREQRRDIGMIFQNFNLFTSRTVFGNIAYPLQLAGVAKGEVTRRVNELLTFVGLTEKAKHYPEQLSGGQKQRVGIARALATSPSILICDEATSALDPNTTADILQLIQKVNRELGITVLLITHEMQVIEAICNRVAVMEEGQVIETGTVFETFSNPQHPTTQRFIRATEQDLPSAHLLGQWSDTQLYRIIFKGDRASDPLLSKITRKHDVDVNIIYGTVKELQQRFFGNLIVSFEGQPAAVAQVLQELQQIVEVKEVQVA</sequence>
<dbReference type="Pfam" id="PF00005">
    <property type="entry name" value="ABC_tran"/>
    <property type="match status" value="1"/>
</dbReference>
<protein>
    <submittedName>
        <fullName evidence="10">Methionine import ATP-binding protein MetN 2</fullName>
    </submittedName>
</protein>
<dbReference type="CDD" id="cd03258">
    <property type="entry name" value="ABC_MetN_methionine_transporter"/>
    <property type="match status" value="1"/>
</dbReference>
<feature type="domain" description="ABC transporter" evidence="9">
    <location>
        <begin position="2"/>
        <end position="241"/>
    </location>
</feature>
<dbReference type="GO" id="GO:0005524">
    <property type="term" value="F:ATP binding"/>
    <property type="evidence" value="ECO:0007669"/>
    <property type="project" value="UniProtKB-KW"/>
</dbReference>
<reference evidence="10" key="1">
    <citation type="submission" date="2014-07" db="EMBL/GenBank/DDBJ databases">
        <authorList>
            <person name="Urmite Genomes Urmite Genomes"/>
        </authorList>
    </citation>
    <scope>NUCLEOTIDE SEQUENCE</scope>
    <source>
        <strain evidence="10">13S34_air</strain>
    </source>
</reference>
<keyword evidence="6" id="KW-1278">Translocase</keyword>
<dbReference type="SMART" id="SM00382">
    <property type="entry name" value="AAA"/>
    <property type="match status" value="1"/>
</dbReference>
<dbReference type="SUPFAM" id="SSF52540">
    <property type="entry name" value="P-loop containing nucleoside triphosphate hydrolases"/>
    <property type="match status" value="1"/>
</dbReference>
<dbReference type="SMART" id="SM00930">
    <property type="entry name" value="NIL"/>
    <property type="match status" value="1"/>
</dbReference>
<keyword evidence="3" id="KW-1003">Cell membrane</keyword>
<dbReference type="GO" id="GO:0005886">
    <property type="term" value="C:plasma membrane"/>
    <property type="evidence" value="ECO:0007669"/>
    <property type="project" value="UniProtKB-ARBA"/>
</dbReference>
<dbReference type="PANTHER" id="PTHR43166:SF30">
    <property type="entry name" value="METHIONINE IMPORT ATP-BINDING PROTEIN METN"/>
    <property type="match status" value="1"/>
</dbReference>
<dbReference type="GO" id="GO:0016887">
    <property type="term" value="F:ATP hydrolysis activity"/>
    <property type="evidence" value="ECO:0007669"/>
    <property type="project" value="InterPro"/>
</dbReference>
<keyword evidence="5 10" id="KW-0067">ATP-binding</keyword>
<dbReference type="PROSITE" id="PS00211">
    <property type="entry name" value="ABC_TRANSPORTER_1"/>
    <property type="match status" value="1"/>
</dbReference>
<accession>A0A078MEY7</accession>
<keyword evidence="2" id="KW-0813">Transport</keyword>
<dbReference type="InterPro" id="IPR017871">
    <property type="entry name" value="ABC_transporter-like_CS"/>
</dbReference>
<dbReference type="AlphaFoldDB" id="A0A078MEY7"/>
<dbReference type="HOGENOM" id="CLU_000604_1_3_9"/>
<keyword evidence="8" id="KW-0472">Membrane</keyword>
<dbReference type="Pfam" id="PF09383">
    <property type="entry name" value="NIL"/>
    <property type="match status" value="1"/>
</dbReference>
<evidence type="ECO:0000313" key="10">
    <source>
        <dbReference type="EMBL" id="CEA05893.1"/>
    </source>
</evidence>
<evidence type="ECO:0000256" key="3">
    <source>
        <dbReference type="ARBA" id="ARBA00022475"/>
    </source>
</evidence>
<name>A0A078MEY7_9BACL</name>
<dbReference type="InterPro" id="IPR041701">
    <property type="entry name" value="MetN_ABC"/>
</dbReference>
<evidence type="ECO:0000256" key="6">
    <source>
        <dbReference type="ARBA" id="ARBA00022967"/>
    </source>
</evidence>
<dbReference type="GO" id="GO:0006865">
    <property type="term" value="P:amino acid transport"/>
    <property type="evidence" value="ECO:0007669"/>
    <property type="project" value="UniProtKB-KW"/>
</dbReference>
<evidence type="ECO:0000256" key="8">
    <source>
        <dbReference type="ARBA" id="ARBA00023136"/>
    </source>
</evidence>
<organism evidence="10">
    <name type="scientific">Metalysinibacillus saudimassiliensis</name>
    <dbReference type="NCBI Taxonomy" id="1461583"/>
    <lineage>
        <taxon>Bacteria</taxon>
        <taxon>Bacillati</taxon>
        <taxon>Bacillota</taxon>
        <taxon>Bacilli</taxon>
        <taxon>Bacillales</taxon>
        <taxon>Caryophanaceae</taxon>
        <taxon>Metalysinibacillus</taxon>
    </lineage>
</organism>
<dbReference type="Gene3D" id="3.40.50.300">
    <property type="entry name" value="P-loop containing nucleotide triphosphate hydrolases"/>
    <property type="match status" value="1"/>
</dbReference>
<evidence type="ECO:0000256" key="4">
    <source>
        <dbReference type="ARBA" id="ARBA00022741"/>
    </source>
</evidence>
<proteinExistence type="inferred from homology"/>
<dbReference type="PANTHER" id="PTHR43166">
    <property type="entry name" value="AMINO ACID IMPORT ATP-BINDING PROTEIN"/>
    <property type="match status" value="1"/>
</dbReference>
<dbReference type="FunFam" id="3.40.50.300:FF:000056">
    <property type="entry name" value="Cell division ATP-binding protein FtsE"/>
    <property type="match status" value="1"/>
</dbReference>
<keyword evidence="7" id="KW-0029">Amino-acid transport</keyword>
<dbReference type="InterPro" id="IPR003439">
    <property type="entry name" value="ABC_transporter-like_ATP-bd"/>
</dbReference>
<dbReference type="PROSITE" id="PS50893">
    <property type="entry name" value="ABC_TRANSPORTER_2"/>
    <property type="match status" value="1"/>
</dbReference>
<dbReference type="InterPro" id="IPR018449">
    <property type="entry name" value="NIL_domain"/>
</dbReference>
<evidence type="ECO:0000256" key="1">
    <source>
        <dbReference type="ARBA" id="ARBA00005417"/>
    </source>
</evidence>
<evidence type="ECO:0000256" key="7">
    <source>
        <dbReference type="ARBA" id="ARBA00022970"/>
    </source>
</evidence>
<comment type="similarity">
    <text evidence="1">Belongs to the ABC transporter superfamily.</text>
</comment>
<dbReference type="InterPro" id="IPR045865">
    <property type="entry name" value="ACT-like_dom_sf"/>
</dbReference>
<gene>
    <name evidence="10" type="primary">metN2</name>
    <name evidence="10" type="ORF">BN1050_02699</name>
</gene>
<dbReference type="InterPro" id="IPR050086">
    <property type="entry name" value="MetN_ABC_transporter-like"/>
</dbReference>
<dbReference type="InterPro" id="IPR027417">
    <property type="entry name" value="P-loop_NTPase"/>
</dbReference>
<keyword evidence="4" id="KW-0547">Nucleotide-binding</keyword>
<dbReference type="SUPFAM" id="SSF55021">
    <property type="entry name" value="ACT-like"/>
    <property type="match status" value="1"/>
</dbReference>